<feature type="active site" description="Nucleophile" evidence="8">
    <location>
        <position position="754"/>
    </location>
</feature>
<feature type="repeat" description="Cell wall-binding" evidence="7">
    <location>
        <begin position="598"/>
        <end position="617"/>
    </location>
</feature>
<evidence type="ECO:0000313" key="13">
    <source>
        <dbReference type="Proteomes" id="UP000440513"/>
    </source>
</evidence>
<dbReference type="InterPro" id="IPR005490">
    <property type="entry name" value="LD_TPept_cat_dom"/>
</dbReference>
<comment type="pathway">
    <text evidence="1 8">Cell wall biogenesis; peptidoglycan biosynthesis.</text>
</comment>
<dbReference type="GO" id="GO:0008360">
    <property type="term" value="P:regulation of cell shape"/>
    <property type="evidence" value="ECO:0007669"/>
    <property type="project" value="UniProtKB-UniRule"/>
</dbReference>
<dbReference type="PROSITE" id="PS51170">
    <property type="entry name" value="CW"/>
    <property type="match status" value="11"/>
</dbReference>
<evidence type="ECO:0000256" key="5">
    <source>
        <dbReference type="ARBA" id="ARBA00022984"/>
    </source>
</evidence>
<keyword evidence="6 8" id="KW-0961">Cell wall biogenesis/degradation</keyword>
<dbReference type="SUPFAM" id="SSF69360">
    <property type="entry name" value="Cell wall binding repeat"/>
    <property type="match status" value="4"/>
</dbReference>
<sequence length="806" mass="88677">MIMKRRASLLFGLGVLVSLSMSVPTYAATDNTQSIPQTQEVQQNEEGTETSSYKISGKTENGRWQLQKQDGTAVTGQNGFYIMGEYCYYVDADGYICTGFVDASANETTGKVKIYPSGKTTEAGTYYASEDGDTPEKGLGNIQKSSWVKQNTEQNTAWRYLDENGRAVDTTEKAGWQNIQKTWYALKTDGTVDESVNGWENVGDIWFNSTKGVGTIKTGWQNVADKTWLYLKDDGTADKTKNGMQNINGKVYFLKDGVAQSGKQAVNGKEYMFDAANGTATQVLGNGWQKIDGNWYWYENEAPVKGWRVINGKWYYMETSTGVMKTGFFRDANGGLYYSDGSGAMVGNPGWNVIGGKWYWMNSNGSIYSGWLNRPSGWYYLNADGSMATGWAKVGNTWYYMNGSGAMQTGWLNRGGTWYYLTGSGAMATGWYMVGGTWYYSNSDGVMVTGWAKVGNTWYYMNGSGAMQTGWVKTASGWYYLTGSGAMATGWYVVGGNWYYSNSDGTMQTGWVKVGNNWYYMDGSGAMAANRWIGNYYVTGSGAMATNTWIGSYWVGADGKWVPGYGSSAGTTAGTGGAGWQQVGNTWYYADSNGNRVANRWLRIKGSWYYFESNGAMVTGWRRINGYKYYFNASGAMVQDLDSVIGRQSSYYITVNRVACQVMVYAKSETGKYDIPVKTFTCSVGLPGTPTPTGTFTTPAKYRWHTLMGPSYGQYCTRIVGGVLFHSVAGSNMTSHNLSAGNYNMLGQPASHGCVRLCVRDAKWIYDNCALGTTVTISDTAAMLFDKPATIKIPAGQDWDPTDPNV</sequence>
<feature type="signal peptide" evidence="10">
    <location>
        <begin position="1"/>
        <end position="27"/>
    </location>
</feature>
<feature type="chain" id="PRO_5030797726" evidence="10">
    <location>
        <begin position="28"/>
        <end position="806"/>
    </location>
</feature>
<keyword evidence="5 8" id="KW-0573">Peptidoglycan synthesis</keyword>
<dbReference type="Proteomes" id="UP000440513">
    <property type="component" value="Unassembled WGS sequence"/>
</dbReference>
<dbReference type="Pfam" id="PF19127">
    <property type="entry name" value="Choline_bind_3"/>
    <property type="match status" value="3"/>
</dbReference>
<dbReference type="GO" id="GO:0071555">
    <property type="term" value="P:cell wall organization"/>
    <property type="evidence" value="ECO:0007669"/>
    <property type="project" value="UniProtKB-UniRule"/>
</dbReference>
<dbReference type="CDD" id="cd16913">
    <property type="entry name" value="YkuD_like"/>
    <property type="match status" value="1"/>
</dbReference>
<keyword evidence="3" id="KW-0677">Repeat</keyword>
<feature type="repeat" description="Cell wall-binding" evidence="7">
    <location>
        <begin position="468"/>
        <end position="487"/>
    </location>
</feature>
<comment type="caution">
    <text evidence="12">The sequence shown here is derived from an EMBL/GenBank/DDBJ whole genome shotgun (WGS) entry which is preliminary data.</text>
</comment>
<organism evidence="12 13">
    <name type="scientific">Oliverpabstia intestinalis</name>
    <dbReference type="NCBI Taxonomy" id="2606633"/>
    <lineage>
        <taxon>Bacteria</taxon>
        <taxon>Bacillati</taxon>
        <taxon>Bacillota</taxon>
        <taxon>Clostridia</taxon>
        <taxon>Lachnospirales</taxon>
        <taxon>Lachnospiraceae</taxon>
        <taxon>Oliverpabstia</taxon>
    </lineage>
</organism>
<dbReference type="UniPathway" id="UPA00219"/>
<dbReference type="Pfam" id="PF01473">
    <property type="entry name" value="Choline_bind_1"/>
    <property type="match status" value="5"/>
</dbReference>
<dbReference type="Gene3D" id="2.40.440.10">
    <property type="entry name" value="L,D-transpeptidase catalytic domain-like"/>
    <property type="match status" value="1"/>
</dbReference>
<feature type="repeat" description="Cell wall-binding" evidence="7">
    <location>
        <begin position="618"/>
        <end position="637"/>
    </location>
</feature>
<keyword evidence="10" id="KW-0732">Signal</keyword>
<evidence type="ECO:0000256" key="9">
    <source>
        <dbReference type="SAM" id="MobiDB-lite"/>
    </source>
</evidence>
<proteinExistence type="predicted"/>
<dbReference type="InterPro" id="IPR038063">
    <property type="entry name" value="Transpep_catalytic_dom"/>
</dbReference>
<evidence type="ECO:0000256" key="10">
    <source>
        <dbReference type="SAM" id="SignalP"/>
    </source>
</evidence>
<dbReference type="InterPro" id="IPR018337">
    <property type="entry name" value="Cell_wall/Cho-bd_repeat"/>
</dbReference>
<dbReference type="Gene3D" id="2.10.270.10">
    <property type="entry name" value="Cholin Binding"/>
    <property type="match status" value="8"/>
</dbReference>
<dbReference type="GO" id="GO:0016740">
    <property type="term" value="F:transferase activity"/>
    <property type="evidence" value="ECO:0007669"/>
    <property type="project" value="UniProtKB-KW"/>
</dbReference>
<evidence type="ECO:0000256" key="1">
    <source>
        <dbReference type="ARBA" id="ARBA00004752"/>
    </source>
</evidence>
<evidence type="ECO:0000256" key="2">
    <source>
        <dbReference type="ARBA" id="ARBA00022679"/>
    </source>
</evidence>
<keyword evidence="2" id="KW-0808">Transferase</keyword>
<dbReference type="Pfam" id="PF03734">
    <property type="entry name" value="YkuD"/>
    <property type="match status" value="1"/>
</dbReference>
<feature type="active site" description="Proton donor/acceptor" evidence="8">
    <location>
        <position position="726"/>
    </location>
</feature>
<feature type="repeat" description="Cell wall-binding" evidence="7">
    <location>
        <begin position="428"/>
        <end position="447"/>
    </location>
</feature>
<dbReference type="GO" id="GO:0071972">
    <property type="term" value="F:peptidoglycan L,D-transpeptidase activity"/>
    <property type="evidence" value="ECO:0007669"/>
    <property type="project" value="TreeGrafter"/>
</dbReference>
<dbReference type="PANTHER" id="PTHR30582:SF2">
    <property type="entry name" value="L,D-TRANSPEPTIDASE YCIB-RELATED"/>
    <property type="match status" value="1"/>
</dbReference>
<dbReference type="GO" id="GO:0005576">
    <property type="term" value="C:extracellular region"/>
    <property type="evidence" value="ECO:0007669"/>
    <property type="project" value="TreeGrafter"/>
</dbReference>
<dbReference type="InterPro" id="IPR050979">
    <property type="entry name" value="LD-transpeptidase"/>
</dbReference>
<evidence type="ECO:0000256" key="6">
    <source>
        <dbReference type="ARBA" id="ARBA00023316"/>
    </source>
</evidence>
<evidence type="ECO:0000259" key="11">
    <source>
        <dbReference type="PROSITE" id="PS52029"/>
    </source>
</evidence>
<gene>
    <name evidence="12" type="ORF">FYJ57_02190</name>
</gene>
<evidence type="ECO:0000256" key="7">
    <source>
        <dbReference type="PROSITE-ProRule" id="PRU00591"/>
    </source>
</evidence>
<protein>
    <submittedName>
        <fullName evidence="12">L,D-transpeptidase family protein</fullName>
    </submittedName>
</protein>
<feature type="repeat" description="Cell wall-binding" evidence="7">
    <location>
        <begin position="488"/>
        <end position="507"/>
    </location>
</feature>
<feature type="repeat" description="Cell wall-binding" evidence="7">
    <location>
        <begin position="388"/>
        <end position="407"/>
    </location>
</feature>
<feature type="repeat" description="Cell wall-binding" evidence="7">
    <location>
        <begin position="217"/>
        <end position="237"/>
    </location>
</feature>
<dbReference type="Pfam" id="PF19085">
    <property type="entry name" value="Choline_bind_2"/>
    <property type="match status" value="1"/>
</dbReference>
<feature type="region of interest" description="Disordered" evidence="9">
    <location>
        <begin position="31"/>
        <end position="61"/>
    </location>
</feature>
<feature type="repeat" description="Cell wall-binding" evidence="7">
    <location>
        <begin position="448"/>
        <end position="467"/>
    </location>
</feature>
<keyword evidence="4 8" id="KW-0133">Cell shape</keyword>
<keyword evidence="13" id="KW-1185">Reference proteome</keyword>
<feature type="repeat" description="Cell wall-binding" evidence="7">
    <location>
        <begin position="577"/>
        <end position="596"/>
    </location>
</feature>
<dbReference type="EMBL" id="VUMS01000003">
    <property type="protein sequence ID" value="MST65566.1"/>
    <property type="molecule type" value="Genomic_DNA"/>
</dbReference>
<evidence type="ECO:0000256" key="4">
    <source>
        <dbReference type="ARBA" id="ARBA00022960"/>
    </source>
</evidence>
<dbReference type="PROSITE" id="PS52029">
    <property type="entry name" value="LD_TPASE"/>
    <property type="match status" value="1"/>
</dbReference>
<feature type="repeat" description="Cell wall-binding" evidence="7">
    <location>
        <begin position="408"/>
        <end position="427"/>
    </location>
</feature>
<name>A0A7X2P175_9FIRM</name>
<dbReference type="PANTHER" id="PTHR30582">
    <property type="entry name" value="L,D-TRANSPEPTIDASE"/>
    <property type="match status" value="1"/>
</dbReference>
<reference evidence="12 13" key="1">
    <citation type="submission" date="2019-08" db="EMBL/GenBank/DDBJ databases">
        <title>In-depth cultivation of the pig gut microbiome towards novel bacterial diversity and tailored functional studies.</title>
        <authorList>
            <person name="Wylensek D."/>
            <person name="Hitch T.C.A."/>
            <person name="Clavel T."/>
        </authorList>
    </citation>
    <scope>NUCLEOTIDE SEQUENCE [LARGE SCALE GENOMIC DNA]</scope>
    <source>
        <strain evidence="12 13">BSM-380-WT-5A</strain>
    </source>
</reference>
<evidence type="ECO:0000313" key="12">
    <source>
        <dbReference type="EMBL" id="MST65566.1"/>
    </source>
</evidence>
<dbReference type="SUPFAM" id="SSF141523">
    <property type="entry name" value="L,D-transpeptidase catalytic domain-like"/>
    <property type="match status" value="1"/>
</dbReference>
<evidence type="ECO:0000256" key="8">
    <source>
        <dbReference type="PROSITE-ProRule" id="PRU01373"/>
    </source>
</evidence>
<dbReference type="AlphaFoldDB" id="A0A7X2P175"/>
<feature type="domain" description="L,D-TPase catalytic" evidence="11">
    <location>
        <begin position="651"/>
        <end position="778"/>
    </location>
</feature>
<dbReference type="GO" id="GO:0018104">
    <property type="term" value="P:peptidoglycan-protein cross-linking"/>
    <property type="evidence" value="ECO:0007669"/>
    <property type="project" value="TreeGrafter"/>
</dbReference>
<evidence type="ECO:0000256" key="3">
    <source>
        <dbReference type="ARBA" id="ARBA00022737"/>
    </source>
</evidence>
<accession>A0A7X2P175</accession>
<feature type="repeat" description="Cell wall-binding" evidence="7">
    <location>
        <begin position="508"/>
        <end position="527"/>
    </location>
</feature>